<sequence length="98" mass="11627">MQIGVLKWLQFTKQKGVHFPMQFLEPKNKNAKSVDWEISEQVRVIVKQYAEYAERTESEAVDEFLLNILDDKKFIEWIANKRSNKRIVEKMGIKDRVG</sequence>
<dbReference type="EMBL" id="JARPTX010000087">
    <property type="protein sequence ID" value="MDT2371190.1"/>
    <property type="molecule type" value="Genomic_DNA"/>
</dbReference>
<name>A0A132ZD29_ENTFC</name>
<proteinExistence type="predicted"/>
<evidence type="ECO:0000313" key="4">
    <source>
        <dbReference type="Proteomes" id="UP001260956"/>
    </source>
</evidence>
<accession>A0A132ZD29</accession>
<dbReference type="EMBL" id="QHGU01000001">
    <property type="protein sequence ID" value="PZM57228.1"/>
    <property type="molecule type" value="Genomic_DNA"/>
</dbReference>
<reference evidence="1" key="2">
    <citation type="submission" date="2023-03" db="EMBL/GenBank/DDBJ databases">
        <authorList>
            <person name="Shen W."/>
            <person name="Cai J."/>
        </authorList>
    </citation>
    <scope>NUCLEOTIDE SEQUENCE</scope>
    <source>
        <strain evidence="1">B1010-2</strain>
    </source>
</reference>
<dbReference type="RefSeq" id="WP_002311824.1">
    <property type="nucleotide sequence ID" value="NZ_CAMRQF010000089.1"/>
</dbReference>
<dbReference type="Proteomes" id="UP000249070">
    <property type="component" value="Unassembled WGS sequence"/>
</dbReference>
<comment type="caution">
    <text evidence="1">The sequence shown here is derived from an EMBL/GenBank/DDBJ whole genome shotgun (WGS) entry which is preliminary data.</text>
</comment>
<dbReference type="Proteomes" id="UP001260956">
    <property type="component" value="Unassembled WGS sequence"/>
</dbReference>
<gene>
    <name evidence="2" type="ORF">DKP91_00490</name>
    <name evidence="1" type="ORF">P6Z85_13800</name>
</gene>
<organism evidence="1 4">
    <name type="scientific">Enterococcus faecium</name>
    <name type="common">Streptococcus faecium</name>
    <dbReference type="NCBI Taxonomy" id="1352"/>
    <lineage>
        <taxon>Bacteria</taxon>
        <taxon>Bacillati</taxon>
        <taxon>Bacillota</taxon>
        <taxon>Bacilli</taxon>
        <taxon>Lactobacillales</taxon>
        <taxon>Enterococcaceae</taxon>
        <taxon>Enterococcus</taxon>
    </lineage>
</organism>
<evidence type="ECO:0000313" key="3">
    <source>
        <dbReference type="Proteomes" id="UP000249070"/>
    </source>
</evidence>
<protein>
    <submittedName>
        <fullName evidence="1">Uncharacterized protein</fullName>
    </submittedName>
</protein>
<reference evidence="2 3" key="1">
    <citation type="submission" date="2018-05" db="EMBL/GenBank/DDBJ databases">
        <title>Vancomycin-resistant Enterococcus faecium strain from Chelyabinsk, Russia.</title>
        <authorList>
            <person name="Gostev V."/>
            <person name="Goncharov A."/>
            <person name="Kolodzhieva V."/>
            <person name="Suvorov A."/>
            <person name="Sidorenko S."/>
            <person name="Zueva L."/>
        </authorList>
    </citation>
    <scope>NUCLEOTIDE SEQUENCE [LARGE SCALE GENOMIC DNA]</scope>
    <source>
        <strain evidence="2 3">20</strain>
    </source>
</reference>
<evidence type="ECO:0000313" key="1">
    <source>
        <dbReference type="EMBL" id="MDT2371190.1"/>
    </source>
</evidence>
<evidence type="ECO:0000313" key="2">
    <source>
        <dbReference type="EMBL" id="PZM57228.1"/>
    </source>
</evidence>
<dbReference type="AlphaFoldDB" id="A0A132ZD29"/>